<dbReference type="PANTHER" id="PTHR24322">
    <property type="entry name" value="PKSB"/>
    <property type="match status" value="1"/>
</dbReference>
<dbReference type="PROSITE" id="PS00061">
    <property type="entry name" value="ADH_SHORT"/>
    <property type="match status" value="1"/>
</dbReference>
<dbReference type="Gene3D" id="3.40.50.720">
    <property type="entry name" value="NAD(P)-binding Rossmann-like Domain"/>
    <property type="match status" value="1"/>
</dbReference>
<reference evidence="5 6" key="1">
    <citation type="submission" date="2020-07" db="EMBL/GenBank/DDBJ databases">
        <title>Sequencing the genomes of 1000 actinobacteria strains.</title>
        <authorList>
            <person name="Klenk H.-P."/>
        </authorList>
    </citation>
    <scope>NUCLEOTIDE SEQUENCE [LARGE SCALE GENOMIC DNA]</scope>
    <source>
        <strain evidence="5 6">DSM 24552</strain>
    </source>
</reference>
<dbReference type="NCBIfam" id="NF005878">
    <property type="entry name" value="PRK07825.1"/>
    <property type="match status" value="1"/>
</dbReference>
<evidence type="ECO:0000256" key="1">
    <source>
        <dbReference type="ARBA" id="ARBA00006484"/>
    </source>
</evidence>
<evidence type="ECO:0000313" key="5">
    <source>
        <dbReference type="EMBL" id="NYG54556.1"/>
    </source>
</evidence>
<name>A0A7Y9RSP7_9ACTN</name>
<dbReference type="InterPro" id="IPR020904">
    <property type="entry name" value="Sc_DH/Rdtase_CS"/>
</dbReference>
<keyword evidence="2" id="KW-0560">Oxidoreductase</keyword>
<sequence>MTRSPLSRLAAHVPGRRPERDLAGLVVLVTGGARGIGAATAARLSAAGARVAIGDRDADLASETASELDAAARRAGRGGQVVAAPLDVTDEASWAAFTDAVAHLGPVDVLVNNAGVMPLGPALEEADAVSRTILDVNVLGVVLGTKAVGPAMVARGRGQLVNVASAVGRIAAPGGATYSASKFAVVGYSEALRGELRPHGVDVSLVLPTVVLTELSAGVEAAKGIEPVTADDVAEVVESTIRRPQPELWVPRWTRHLTRTTQALPRPVQDAMARAFGTDHVLADADPAARAAYEARARGSRPAAVPGEVSGGEASEETSEEASARVG</sequence>
<dbReference type="GO" id="GO:0016616">
    <property type="term" value="F:oxidoreductase activity, acting on the CH-OH group of donors, NAD or NADP as acceptor"/>
    <property type="evidence" value="ECO:0007669"/>
    <property type="project" value="TreeGrafter"/>
</dbReference>
<organism evidence="5 6">
    <name type="scientific">Nocardioides perillae</name>
    <dbReference type="NCBI Taxonomy" id="1119534"/>
    <lineage>
        <taxon>Bacteria</taxon>
        <taxon>Bacillati</taxon>
        <taxon>Actinomycetota</taxon>
        <taxon>Actinomycetes</taxon>
        <taxon>Propionibacteriales</taxon>
        <taxon>Nocardioidaceae</taxon>
        <taxon>Nocardioides</taxon>
    </lineage>
</organism>
<feature type="region of interest" description="Disordered" evidence="4">
    <location>
        <begin position="293"/>
        <end position="327"/>
    </location>
</feature>
<protein>
    <recommendedName>
        <fullName evidence="7">Short-chain dehydrogenase</fullName>
    </recommendedName>
</protein>
<comment type="caution">
    <text evidence="5">The sequence shown here is derived from an EMBL/GenBank/DDBJ whole genome shotgun (WGS) entry which is preliminary data.</text>
</comment>
<evidence type="ECO:0008006" key="7">
    <source>
        <dbReference type="Google" id="ProtNLM"/>
    </source>
</evidence>
<dbReference type="PRINTS" id="PR00080">
    <property type="entry name" value="SDRFAMILY"/>
</dbReference>
<dbReference type="Pfam" id="PF00106">
    <property type="entry name" value="adh_short"/>
    <property type="match status" value="1"/>
</dbReference>
<dbReference type="AlphaFoldDB" id="A0A7Y9RSP7"/>
<dbReference type="EMBL" id="JACCAC010000001">
    <property type="protein sequence ID" value="NYG54556.1"/>
    <property type="molecule type" value="Genomic_DNA"/>
</dbReference>
<evidence type="ECO:0000256" key="4">
    <source>
        <dbReference type="SAM" id="MobiDB-lite"/>
    </source>
</evidence>
<dbReference type="InterPro" id="IPR002347">
    <property type="entry name" value="SDR_fam"/>
</dbReference>
<dbReference type="PRINTS" id="PR00081">
    <property type="entry name" value="GDHRDH"/>
</dbReference>
<comment type="similarity">
    <text evidence="1 3">Belongs to the short-chain dehydrogenases/reductases (SDR) family.</text>
</comment>
<dbReference type="Proteomes" id="UP000544110">
    <property type="component" value="Unassembled WGS sequence"/>
</dbReference>
<dbReference type="SUPFAM" id="SSF51735">
    <property type="entry name" value="NAD(P)-binding Rossmann-fold domains"/>
    <property type="match status" value="1"/>
</dbReference>
<keyword evidence="6" id="KW-1185">Reference proteome</keyword>
<dbReference type="CDD" id="cd05233">
    <property type="entry name" value="SDR_c"/>
    <property type="match status" value="1"/>
</dbReference>
<evidence type="ECO:0000256" key="3">
    <source>
        <dbReference type="RuleBase" id="RU000363"/>
    </source>
</evidence>
<proteinExistence type="inferred from homology"/>
<gene>
    <name evidence="5" type="ORF">BJ989_000860</name>
</gene>
<dbReference type="InterPro" id="IPR036291">
    <property type="entry name" value="NAD(P)-bd_dom_sf"/>
</dbReference>
<evidence type="ECO:0000256" key="2">
    <source>
        <dbReference type="ARBA" id="ARBA00023002"/>
    </source>
</evidence>
<evidence type="ECO:0000313" key="6">
    <source>
        <dbReference type="Proteomes" id="UP000544110"/>
    </source>
</evidence>
<accession>A0A7Y9RSP7</accession>
<dbReference type="RefSeq" id="WP_179517156.1">
    <property type="nucleotide sequence ID" value="NZ_JACCAC010000001.1"/>
</dbReference>
<dbReference type="PANTHER" id="PTHR24322:SF736">
    <property type="entry name" value="RETINOL DEHYDROGENASE 10"/>
    <property type="match status" value="1"/>
</dbReference>